<dbReference type="Pfam" id="PF07690">
    <property type="entry name" value="MFS_1"/>
    <property type="match status" value="1"/>
</dbReference>
<feature type="transmembrane region" description="Helical" evidence="7">
    <location>
        <begin position="72"/>
        <end position="96"/>
    </location>
</feature>
<dbReference type="SUPFAM" id="SSF103473">
    <property type="entry name" value="MFS general substrate transporter"/>
    <property type="match status" value="1"/>
</dbReference>
<comment type="caution">
    <text evidence="9">The sequence shown here is derived from an EMBL/GenBank/DDBJ whole genome shotgun (WGS) entry which is preliminary data.</text>
</comment>
<protein>
    <recommendedName>
        <fullName evidence="8">Major facilitator superfamily (MFS) profile domain-containing protein</fullName>
    </recommendedName>
</protein>
<sequence length="449" mass="47337">METASMTQHVQSVSGAIAADAPPAAPQLTAASRRSIAGSFFGMVLESYEFLLYASVATVILGPLFFPSSDPFVGAILAAATFAVGFVARPVGGMIFGHFGDRLGRKPLMLLSLMLIGISTVGVGLLPTYAQIGLAAPIILVLLRILQGIAYGGELGGAVLMSVEHAPRKMRGLVGALPMAAVPLGLLLATGMLKLASAATGPAYMTWGWRIPFLFAVVVLALGMWVRRQTTETPVFEAAEKNGERPRQPLMQAILNYPREIVYSAGVFALAQCVYYTVIVFAVDYCVVTLKIPFVDMMTSVAIASAVQIFALIGFGALSDRLGRVPVMLFGALALVVLMTQIFGLLQTRDLVTITLVLTLALVLNSAFYGPSAALIAESFGPEVRFSGISLGANLGTLLGGAFTPMIALSLLRSSNNQTWPVAVYVVSVIAIGIISLLLLTRAVSARPR</sequence>
<keyword evidence="10" id="KW-1185">Reference proteome</keyword>
<evidence type="ECO:0000256" key="6">
    <source>
        <dbReference type="ARBA" id="ARBA00023136"/>
    </source>
</evidence>
<name>A0A261VDP2_9BORD</name>
<keyword evidence="2" id="KW-0813">Transport</keyword>
<evidence type="ECO:0000256" key="2">
    <source>
        <dbReference type="ARBA" id="ARBA00022448"/>
    </source>
</evidence>
<evidence type="ECO:0000313" key="10">
    <source>
        <dbReference type="Proteomes" id="UP000216429"/>
    </source>
</evidence>
<feature type="transmembrane region" description="Helical" evidence="7">
    <location>
        <begin position="261"/>
        <end position="285"/>
    </location>
</feature>
<dbReference type="Proteomes" id="UP000216429">
    <property type="component" value="Unassembled WGS sequence"/>
</dbReference>
<keyword evidence="4 7" id="KW-0812">Transmembrane</keyword>
<evidence type="ECO:0000256" key="4">
    <source>
        <dbReference type="ARBA" id="ARBA00022692"/>
    </source>
</evidence>
<dbReference type="PANTHER" id="PTHR43045:SF1">
    <property type="entry name" value="SHIKIMATE TRANSPORTER"/>
    <property type="match status" value="1"/>
</dbReference>
<dbReference type="PROSITE" id="PS50850">
    <property type="entry name" value="MFS"/>
    <property type="match status" value="1"/>
</dbReference>
<feature type="transmembrane region" description="Helical" evidence="7">
    <location>
        <begin position="207"/>
        <end position="226"/>
    </location>
</feature>
<dbReference type="Gene3D" id="1.20.1250.20">
    <property type="entry name" value="MFS general substrate transporter like domains"/>
    <property type="match status" value="2"/>
</dbReference>
<gene>
    <name evidence="9" type="ORF">CAL22_19050</name>
</gene>
<dbReference type="CDD" id="cd17369">
    <property type="entry name" value="MFS_ShiA_like"/>
    <property type="match status" value="1"/>
</dbReference>
<feature type="transmembrane region" description="Helical" evidence="7">
    <location>
        <begin position="389"/>
        <end position="412"/>
    </location>
</feature>
<feature type="domain" description="Major facilitator superfamily (MFS) profile" evidence="8">
    <location>
        <begin position="35"/>
        <end position="445"/>
    </location>
</feature>
<accession>A0A261VDP2</accession>
<feature type="transmembrane region" description="Helical" evidence="7">
    <location>
        <begin position="352"/>
        <end position="377"/>
    </location>
</feature>
<feature type="transmembrane region" description="Helical" evidence="7">
    <location>
        <begin position="108"/>
        <end position="126"/>
    </location>
</feature>
<feature type="transmembrane region" description="Helical" evidence="7">
    <location>
        <begin position="418"/>
        <end position="440"/>
    </location>
</feature>
<evidence type="ECO:0000256" key="1">
    <source>
        <dbReference type="ARBA" id="ARBA00004651"/>
    </source>
</evidence>
<evidence type="ECO:0000256" key="7">
    <source>
        <dbReference type="SAM" id="Phobius"/>
    </source>
</evidence>
<organism evidence="9 10">
    <name type="scientific">Bordetella genomosp. 12</name>
    <dbReference type="NCBI Taxonomy" id="463035"/>
    <lineage>
        <taxon>Bacteria</taxon>
        <taxon>Pseudomonadati</taxon>
        <taxon>Pseudomonadota</taxon>
        <taxon>Betaproteobacteria</taxon>
        <taxon>Burkholderiales</taxon>
        <taxon>Alcaligenaceae</taxon>
        <taxon>Bordetella</taxon>
    </lineage>
</organism>
<evidence type="ECO:0000256" key="3">
    <source>
        <dbReference type="ARBA" id="ARBA00022475"/>
    </source>
</evidence>
<feature type="transmembrane region" description="Helical" evidence="7">
    <location>
        <begin position="297"/>
        <end position="318"/>
    </location>
</feature>
<dbReference type="OrthoDB" id="6766492at2"/>
<comment type="subcellular location">
    <subcellularLocation>
        <location evidence="1">Cell membrane</location>
        <topology evidence="1">Multi-pass membrane protein</topology>
    </subcellularLocation>
</comment>
<feature type="transmembrane region" description="Helical" evidence="7">
    <location>
        <begin position="173"/>
        <end position="195"/>
    </location>
</feature>
<proteinExistence type="predicted"/>
<reference evidence="10" key="1">
    <citation type="submission" date="2017-05" db="EMBL/GenBank/DDBJ databases">
        <title>Complete and WGS of Bordetella genogroups.</title>
        <authorList>
            <person name="Spilker T."/>
            <person name="Lipuma J."/>
        </authorList>
    </citation>
    <scope>NUCLEOTIDE SEQUENCE [LARGE SCALE GENOMIC DNA]</scope>
    <source>
        <strain evidence="10">AU6712</strain>
    </source>
</reference>
<evidence type="ECO:0000256" key="5">
    <source>
        <dbReference type="ARBA" id="ARBA00022989"/>
    </source>
</evidence>
<dbReference type="InterPro" id="IPR011701">
    <property type="entry name" value="MFS"/>
</dbReference>
<keyword evidence="5 7" id="KW-1133">Transmembrane helix</keyword>
<keyword evidence="3" id="KW-1003">Cell membrane</keyword>
<keyword evidence="6 7" id="KW-0472">Membrane</keyword>
<dbReference type="GO" id="GO:0022857">
    <property type="term" value="F:transmembrane transporter activity"/>
    <property type="evidence" value="ECO:0007669"/>
    <property type="project" value="InterPro"/>
</dbReference>
<dbReference type="AlphaFoldDB" id="A0A261VDP2"/>
<evidence type="ECO:0000313" key="9">
    <source>
        <dbReference type="EMBL" id="OZI71881.1"/>
    </source>
</evidence>
<dbReference type="InterPro" id="IPR036259">
    <property type="entry name" value="MFS_trans_sf"/>
</dbReference>
<dbReference type="EMBL" id="NEVU01000003">
    <property type="protein sequence ID" value="OZI71881.1"/>
    <property type="molecule type" value="Genomic_DNA"/>
</dbReference>
<evidence type="ECO:0000259" key="8">
    <source>
        <dbReference type="PROSITE" id="PS50850"/>
    </source>
</evidence>
<feature type="transmembrane region" description="Helical" evidence="7">
    <location>
        <begin position="132"/>
        <end position="152"/>
    </location>
</feature>
<dbReference type="GO" id="GO:0005886">
    <property type="term" value="C:plasma membrane"/>
    <property type="evidence" value="ECO:0007669"/>
    <property type="project" value="UniProtKB-SubCell"/>
</dbReference>
<dbReference type="InterPro" id="IPR020846">
    <property type="entry name" value="MFS_dom"/>
</dbReference>
<dbReference type="PANTHER" id="PTHR43045">
    <property type="entry name" value="SHIKIMATE TRANSPORTER"/>
    <property type="match status" value="1"/>
</dbReference>
<feature type="transmembrane region" description="Helical" evidence="7">
    <location>
        <begin position="325"/>
        <end position="346"/>
    </location>
</feature>